<dbReference type="RefSeq" id="WP_309986055.1">
    <property type="nucleotide sequence ID" value="NZ_JAVDTI010000003.1"/>
</dbReference>
<reference evidence="8 9" key="1">
    <citation type="submission" date="2023-07" db="EMBL/GenBank/DDBJ databases">
        <title>Sorghum-associated microbial communities from plants grown in Nebraska, USA.</title>
        <authorList>
            <person name="Schachtman D."/>
        </authorList>
    </citation>
    <scope>NUCLEOTIDE SEQUENCE [LARGE SCALE GENOMIC DNA]</scope>
    <source>
        <strain evidence="8 9">BE57</strain>
    </source>
</reference>
<dbReference type="Proteomes" id="UP001264980">
    <property type="component" value="Unassembled WGS sequence"/>
</dbReference>
<evidence type="ECO:0000256" key="2">
    <source>
        <dbReference type="ARBA" id="ARBA00023125"/>
    </source>
</evidence>
<dbReference type="SMART" id="SM00342">
    <property type="entry name" value="HTH_ARAC"/>
    <property type="match status" value="1"/>
</dbReference>
<dbReference type="SUPFAM" id="SSF49452">
    <property type="entry name" value="Starch-binding domain-like"/>
    <property type="match status" value="1"/>
</dbReference>
<feature type="region of interest" description="Disordered" evidence="4">
    <location>
        <begin position="490"/>
        <end position="512"/>
    </location>
</feature>
<keyword evidence="6" id="KW-0732">Signal</keyword>
<dbReference type="Pfam" id="PF12833">
    <property type="entry name" value="HTH_18"/>
    <property type="match status" value="1"/>
</dbReference>
<dbReference type="PANTHER" id="PTHR43280">
    <property type="entry name" value="ARAC-FAMILY TRANSCRIPTIONAL REGULATOR"/>
    <property type="match status" value="1"/>
</dbReference>
<feature type="signal peptide" evidence="6">
    <location>
        <begin position="1"/>
        <end position="19"/>
    </location>
</feature>
<proteinExistence type="predicted"/>
<name>A0ABU1R1C1_9BACT</name>
<protein>
    <submittedName>
        <fullName evidence="8">AraC-like DNA-binding protein</fullName>
    </submittedName>
</protein>
<accession>A0ABU1R1C1</accession>
<evidence type="ECO:0000259" key="7">
    <source>
        <dbReference type="PROSITE" id="PS01124"/>
    </source>
</evidence>
<keyword evidence="3" id="KW-0804">Transcription</keyword>
<dbReference type="InterPro" id="IPR009057">
    <property type="entry name" value="Homeodomain-like_sf"/>
</dbReference>
<keyword evidence="2" id="KW-0238">DNA-binding</keyword>
<keyword evidence="9" id="KW-1185">Reference proteome</keyword>
<feature type="compositionally biased region" description="Basic and acidic residues" evidence="4">
    <location>
        <begin position="502"/>
        <end position="512"/>
    </location>
</feature>
<feature type="transmembrane region" description="Helical" evidence="5">
    <location>
        <begin position="328"/>
        <end position="347"/>
    </location>
</feature>
<keyword evidence="1" id="KW-0805">Transcription regulation</keyword>
<dbReference type="EMBL" id="JAVDTI010000003">
    <property type="protein sequence ID" value="MDR6806765.1"/>
    <property type="molecule type" value="Genomic_DNA"/>
</dbReference>
<feature type="transmembrane region" description="Helical" evidence="5">
    <location>
        <begin position="297"/>
        <end position="316"/>
    </location>
</feature>
<feature type="transmembrane region" description="Helical" evidence="5">
    <location>
        <begin position="453"/>
        <end position="470"/>
    </location>
</feature>
<dbReference type="InterPro" id="IPR013784">
    <property type="entry name" value="Carb-bd-like_fold"/>
</dbReference>
<feature type="transmembrane region" description="Helical" evidence="5">
    <location>
        <begin position="267"/>
        <end position="285"/>
    </location>
</feature>
<sequence length="627" mass="72894">MYKLLLATILTLVCGAAFAQLRIEIVESPPLISPSSSLFLASDLNNWSPGDPNYKFRKDQVGKYYIDIPKVPARFEYKITQGNWTMVEGDSSGSPLADRLYDASKEADPHLIRIRIAGWEKKIVYTFIINKLPENTPHDAEIFISGNFNDWEPANPLYKVYKNVDGTYRTTIYTDKDPVEYKFTRGSWESIEGRESGKARPNRTIYRDSKVDHMSINVEIDGWEDLSASFHFYSLYDLLLLFSVFQGILLIIAIPSMQNYNRPANRWLVITIGVASLMILLRTIGGYREAAQAFGKILLMPDFILFLYVPAFYFYLQRLLFNQSVKPFRQVVLFLPVLLQCFVYLPFFLISDRELHLLFLVRDRSLFGVFLGTGLLALGWNTYFWFLFRKTFRFYREQYQSHFSYEQNLHYLNTVLFIQALCLGLWYFLFLMLGLGYCFDFDVTQIVEGSVDAIWLAFSTITYFVGYFAIHQPEIFKISPQPRSIFDAGASVEEDEEGQESTTDKKPEQAEDITDLKRQVEEYMAKEKPFTNPKLTLSELAGKLKLSQHTLSRVINDGFEKNFFDFINSYRIEDFKKRVDNPKFKNYTLLSIAYEVGFNSKTAFNRSFKKITGQTPRDYYNASRPEE</sequence>
<feature type="transmembrane region" description="Helical" evidence="5">
    <location>
        <begin position="235"/>
        <end position="255"/>
    </location>
</feature>
<dbReference type="SUPFAM" id="SSF46689">
    <property type="entry name" value="Homeodomain-like"/>
    <property type="match status" value="1"/>
</dbReference>
<dbReference type="InterPro" id="IPR018060">
    <property type="entry name" value="HTH_AraC"/>
</dbReference>
<feature type="domain" description="HTH araC/xylS-type" evidence="7">
    <location>
        <begin position="514"/>
        <end position="622"/>
    </location>
</feature>
<organism evidence="8 9">
    <name type="scientific">Dyadobacter fermentans</name>
    <dbReference type="NCBI Taxonomy" id="94254"/>
    <lineage>
        <taxon>Bacteria</taxon>
        <taxon>Pseudomonadati</taxon>
        <taxon>Bacteroidota</taxon>
        <taxon>Cytophagia</taxon>
        <taxon>Cytophagales</taxon>
        <taxon>Spirosomataceae</taxon>
        <taxon>Dyadobacter</taxon>
    </lineage>
</organism>
<dbReference type="Gene3D" id="1.10.10.60">
    <property type="entry name" value="Homeodomain-like"/>
    <property type="match status" value="2"/>
</dbReference>
<evidence type="ECO:0000256" key="1">
    <source>
        <dbReference type="ARBA" id="ARBA00023015"/>
    </source>
</evidence>
<evidence type="ECO:0000256" key="6">
    <source>
        <dbReference type="SAM" id="SignalP"/>
    </source>
</evidence>
<evidence type="ECO:0000313" key="9">
    <source>
        <dbReference type="Proteomes" id="UP001264980"/>
    </source>
</evidence>
<feature type="chain" id="PRO_5047022023" evidence="6">
    <location>
        <begin position="20"/>
        <end position="627"/>
    </location>
</feature>
<dbReference type="InterPro" id="IPR013783">
    <property type="entry name" value="Ig-like_fold"/>
</dbReference>
<keyword evidence="5" id="KW-0472">Membrane</keyword>
<dbReference type="PANTHER" id="PTHR43280:SF29">
    <property type="entry name" value="ARAC-FAMILY TRANSCRIPTIONAL REGULATOR"/>
    <property type="match status" value="1"/>
</dbReference>
<evidence type="ECO:0000256" key="3">
    <source>
        <dbReference type="ARBA" id="ARBA00023163"/>
    </source>
</evidence>
<comment type="caution">
    <text evidence="8">The sequence shown here is derived from an EMBL/GenBank/DDBJ whole genome shotgun (WGS) entry which is preliminary data.</text>
</comment>
<feature type="transmembrane region" description="Helical" evidence="5">
    <location>
        <begin position="367"/>
        <end position="388"/>
    </location>
</feature>
<evidence type="ECO:0000313" key="8">
    <source>
        <dbReference type="EMBL" id="MDR6806765.1"/>
    </source>
</evidence>
<keyword evidence="5" id="KW-0812">Transmembrane</keyword>
<gene>
    <name evidence="8" type="ORF">J2W84_003813</name>
</gene>
<evidence type="ECO:0000256" key="4">
    <source>
        <dbReference type="SAM" id="MobiDB-lite"/>
    </source>
</evidence>
<dbReference type="Gene3D" id="2.60.40.10">
    <property type="entry name" value="Immunoglobulins"/>
    <property type="match status" value="1"/>
</dbReference>
<feature type="transmembrane region" description="Helical" evidence="5">
    <location>
        <begin position="409"/>
        <end position="433"/>
    </location>
</feature>
<keyword evidence="5" id="KW-1133">Transmembrane helix</keyword>
<evidence type="ECO:0000256" key="5">
    <source>
        <dbReference type="SAM" id="Phobius"/>
    </source>
</evidence>
<dbReference type="PROSITE" id="PS01124">
    <property type="entry name" value="HTH_ARAC_FAMILY_2"/>
    <property type="match status" value="1"/>
</dbReference>